<dbReference type="Proteomes" id="UP000277537">
    <property type="component" value="Unassembled WGS sequence"/>
</dbReference>
<name>A0A3R9EE66_ACIJO</name>
<evidence type="ECO:0000256" key="2">
    <source>
        <dbReference type="SAM" id="MobiDB-lite"/>
    </source>
</evidence>
<gene>
    <name evidence="3" type="ORF">EGT73_14150</name>
</gene>
<keyword evidence="1" id="KW-0175">Coiled coil</keyword>
<proteinExistence type="predicted"/>
<feature type="compositionally biased region" description="Basic and acidic residues" evidence="2">
    <location>
        <begin position="434"/>
        <end position="446"/>
    </location>
</feature>
<protein>
    <submittedName>
        <fullName evidence="3">Phage tail tape measure protein</fullName>
    </submittedName>
</protein>
<organism evidence="3 4">
    <name type="scientific">Acinetobacter johnsonii</name>
    <dbReference type="NCBI Taxonomy" id="40214"/>
    <lineage>
        <taxon>Bacteria</taxon>
        <taxon>Pseudomonadati</taxon>
        <taxon>Pseudomonadota</taxon>
        <taxon>Gammaproteobacteria</taxon>
        <taxon>Moraxellales</taxon>
        <taxon>Moraxellaceae</taxon>
        <taxon>Acinetobacter</taxon>
    </lineage>
</organism>
<evidence type="ECO:0000256" key="1">
    <source>
        <dbReference type="SAM" id="Coils"/>
    </source>
</evidence>
<comment type="caution">
    <text evidence="3">The sequence shown here is derived from an EMBL/GenBank/DDBJ whole genome shotgun (WGS) entry which is preliminary data.</text>
</comment>
<reference evidence="3 4" key="1">
    <citation type="submission" date="2018-10" db="EMBL/GenBank/DDBJ databases">
        <title>Transmission dynamics of multidrug resistant bacteria on intensive care unit surfaces.</title>
        <authorList>
            <person name="D'Souza A.W."/>
            <person name="Potter R.F."/>
            <person name="Wallace M."/>
            <person name="Shupe A."/>
            <person name="Patel S."/>
            <person name="Sun S."/>
            <person name="Gul D."/>
            <person name="Kwon J.H."/>
            <person name="Andleeb S."/>
            <person name="Burnham C.-A.D."/>
            <person name="Dantas G."/>
        </authorList>
    </citation>
    <scope>NUCLEOTIDE SEQUENCE [LARGE SCALE GENOMIC DNA]</scope>
    <source>
        <strain evidence="3 4">AJ_385</strain>
    </source>
</reference>
<accession>A0A3R9EE66</accession>
<dbReference type="RefSeq" id="WP_125274648.1">
    <property type="nucleotide sequence ID" value="NZ_RHXE01000040.1"/>
</dbReference>
<sequence>MATASLGRLTLDLVAQIGQFVEPMNRAERKAKESTDKMGKAFSNFKDQMNQSLGGSQFGSALDGVLGKVNGLRGGVVAASGALAGMAVGGALIGAGALIQMSIETAKADAQLQMLADRANTSVQNFQILEQASLGFGVSQDQLGSILADVQEKLGEFSATEGGGAADFFDALKNNTKMTEDQIRSFAKTLQGKDGVEAIQLLNNKMDELGVTSQERRFVFESLASDLGNLAPLFAENGQLLEEYGRALEEAGVLKTKESIEQSRLLAAQTQVLDIQFQGMKNQLVSAVMPAVSNLMGLFVDTTNSAVGLDSGVSIVSIGMNAFAGVVVTAAGVLKTLFVISRESMVQLINVGSTLYGVVTAGSFSGAVDALKNGAGVVKQSWSAIADTALDSGKKAIDAFAGTASAQNKLTQAILKTTATSQQNSAGLKVNTKQAEDNAKAKEKSSKATSALSKAEREYNKVLEERERIKYDYASSDDQRLLDYQKEVQRLTKAGVSQEYFTAAKTRYEQEKKLISMQNDYDLVQHNLTDQQKLENTFKIKRQEVIADKKLSDDQRKLKIASLNQQYALEKKEAQLKEQKQLLETKKAYMSAEAYAREYYALVREEILNTAEYSPEMKNGLVKQANIQQGVEENSEREQVWGDYQSMMGLEKSPYQQDIDLLAEARAQMLITEEEYQQQRLGMQMAYGAQYGADFAGMMMGLVDSSSTAYALLGGIQKGAALFSTAMNSYAAISAAWASAPFPYNLPAVGIATMETGLLQAAVSALSPVGYASGGYTGHGGKYDPAGIVHRGEGVLTQEEIAALGGPAGFYALRQSIKNGFADGGLVLDAPKLESPRMAATPKYLGQPTTAQNAIPQSLQINNILDPNIVGDFMGTSSGTKTFMNFIKNNRSSIKAMIA</sequence>
<dbReference type="AlphaFoldDB" id="A0A3R9EE66"/>
<feature type="region of interest" description="Disordered" evidence="2">
    <location>
        <begin position="425"/>
        <end position="457"/>
    </location>
</feature>
<evidence type="ECO:0000313" key="4">
    <source>
        <dbReference type="Proteomes" id="UP000277537"/>
    </source>
</evidence>
<dbReference type="EMBL" id="RHXE01000040">
    <property type="protein sequence ID" value="RSE21269.1"/>
    <property type="molecule type" value="Genomic_DNA"/>
</dbReference>
<feature type="coiled-coil region" evidence="1">
    <location>
        <begin position="560"/>
        <end position="589"/>
    </location>
</feature>
<evidence type="ECO:0000313" key="3">
    <source>
        <dbReference type="EMBL" id="RSE21269.1"/>
    </source>
</evidence>